<dbReference type="AlphaFoldDB" id="A0A0M2V9P1"/>
<dbReference type="GO" id="GO:0005886">
    <property type="term" value="C:plasma membrane"/>
    <property type="evidence" value="ECO:0007669"/>
    <property type="project" value="UniProtKB-SubCell"/>
</dbReference>
<sequence length="106" mass="12488">MSVESAQQHPVSLYLKVWGWLFVLSFFSYMVDYLQLQGPLRWTLILVFMVAKAGLILSIFMHVRWERLSLKLVLFLPMFAIAVFIILMAIEGDYTQASRLLYFYNE</sequence>
<keyword evidence="3 6" id="KW-0812">Transmembrane</keyword>
<evidence type="ECO:0000313" key="8">
    <source>
        <dbReference type="Proteomes" id="UP000034228"/>
    </source>
</evidence>
<evidence type="ECO:0000256" key="5">
    <source>
        <dbReference type="ARBA" id="ARBA00023136"/>
    </source>
</evidence>
<feature type="transmembrane region" description="Helical" evidence="6">
    <location>
        <begin position="42"/>
        <end position="60"/>
    </location>
</feature>
<keyword evidence="2" id="KW-1003">Cell membrane</keyword>
<dbReference type="OrthoDB" id="33240at2"/>
<dbReference type="EMBL" id="LAHO01000001">
    <property type="protein sequence ID" value="KKO47326.1"/>
    <property type="molecule type" value="Genomic_DNA"/>
</dbReference>
<evidence type="ECO:0000256" key="2">
    <source>
        <dbReference type="ARBA" id="ARBA00022475"/>
    </source>
</evidence>
<keyword evidence="8" id="KW-1185">Reference proteome</keyword>
<feature type="transmembrane region" description="Helical" evidence="6">
    <location>
        <begin position="12"/>
        <end position="30"/>
    </location>
</feature>
<evidence type="ECO:0000256" key="6">
    <source>
        <dbReference type="SAM" id="Phobius"/>
    </source>
</evidence>
<proteinExistence type="predicted"/>
<accession>A0A0M2V9P1</accession>
<evidence type="ECO:0000256" key="1">
    <source>
        <dbReference type="ARBA" id="ARBA00004651"/>
    </source>
</evidence>
<dbReference type="RefSeq" id="WP_046555855.1">
    <property type="nucleotide sequence ID" value="NZ_LAHO01000001.1"/>
</dbReference>
<name>A0A0M2V9P1_9GAMM</name>
<keyword evidence="5 6" id="KW-0472">Membrane</keyword>
<reference evidence="7 8" key="1">
    <citation type="submission" date="2015-03" db="EMBL/GenBank/DDBJ databases">
        <title>Draft genome sequences of two protease-producing strains of Arsukibacterium isolated from two cold and alkaline environments.</title>
        <authorList>
            <person name="Lylloff J.E."/>
            <person name="Skov L.B."/>
            <person name="Jepsen M."/>
            <person name="Hallin P.F."/>
            <person name="Sorensen S.J."/>
            <person name="Stougaard P."/>
            <person name="Glaring M.A."/>
        </authorList>
    </citation>
    <scope>NUCLEOTIDE SEQUENCE [LARGE SCALE GENOMIC DNA]</scope>
    <source>
        <strain evidence="7 8">GCM72</strain>
    </source>
</reference>
<dbReference type="InterPro" id="IPR005171">
    <property type="entry name" value="Cyt_c_oxidase_su4_prok"/>
</dbReference>
<evidence type="ECO:0000256" key="3">
    <source>
        <dbReference type="ARBA" id="ARBA00022692"/>
    </source>
</evidence>
<gene>
    <name evidence="7" type="ORF">WG68_01440</name>
</gene>
<dbReference type="STRING" id="336831.WG68_01440"/>
<evidence type="ECO:0000313" key="7">
    <source>
        <dbReference type="EMBL" id="KKO47326.1"/>
    </source>
</evidence>
<dbReference type="Pfam" id="PF03626">
    <property type="entry name" value="COX4_pro"/>
    <property type="match status" value="1"/>
</dbReference>
<protein>
    <submittedName>
        <fullName evidence="7">Cytochrome C oxidase subunit IV</fullName>
    </submittedName>
</protein>
<keyword evidence="4 6" id="KW-1133">Transmembrane helix</keyword>
<comment type="caution">
    <text evidence="7">The sequence shown here is derived from an EMBL/GenBank/DDBJ whole genome shotgun (WGS) entry which is preliminary data.</text>
</comment>
<dbReference type="PATRIC" id="fig|336831.14.peg.2495"/>
<comment type="subcellular location">
    <subcellularLocation>
        <location evidence="1">Cell membrane</location>
        <topology evidence="1">Multi-pass membrane protein</topology>
    </subcellularLocation>
</comment>
<organism evidence="7 8">
    <name type="scientific">Arsukibacterium ikkense</name>
    <dbReference type="NCBI Taxonomy" id="336831"/>
    <lineage>
        <taxon>Bacteria</taxon>
        <taxon>Pseudomonadati</taxon>
        <taxon>Pseudomonadota</taxon>
        <taxon>Gammaproteobacteria</taxon>
        <taxon>Chromatiales</taxon>
        <taxon>Chromatiaceae</taxon>
        <taxon>Arsukibacterium</taxon>
    </lineage>
</organism>
<evidence type="ECO:0000256" key="4">
    <source>
        <dbReference type="ARBA" id="ARBA00022989"/>
    </source>
</evidence>
<feature type="transmembrane region" description="Helical" evidence="6">
    <location>
        <begin position="72"/>
        <end position="90"/>
    </location>
</feature>
<dbReference type="Proteomes" id="UP000034228">
    <property type="component" value="Unassembled WGS sequence"/>
</dbReference>